<sequence length="333" mass="35051">MLTNDLTIHVLLFMAGFALLTGGAEFLVRGASRLAVRLNVSSIVVGLTVVAFGTSLPELLVSLIANLRGDGGSHIAIGNIVGSNIANLGLILGMAGLIAAIPVERHLVRREYPLLIGVSVVFIIMAWDGSINRLEGLLLVAGLIAFTYYSYTAVRELPGAEALDVVEAIDPDIGQPSTHVLWDLLLVAGGLGGLILGAQWLVDSAQVLARALGVSELVIGLTLVAVGTSLPELATSIVAMIRKEGDIAVGNVVGSNLFNMLFIGGASALVRPLPVPLSMRTADLPAMLGLTLLVYLLIRREPSRLLRWQGALIVAAYLAYTTWLFMANGSTMI</sequence>
<feature type="transmembrane region" description="Helical" evidence="5">
    <location>
        <begin position="305"/>
        <end position="326"/>
    </location>
</feature>
<accession>A0A540V8J0</accession>
<dbReference type="InterPro" id="IPR044880">
    <property type="entry name" value="NCX_ion-bd_dom_sf"/>
</dbReference>
<feature type="transmembrane region" description="Helical" evidence="5">
    <location>
        <begin position="207"/>
        <end position="226"/>
    </location>
</feature>
<dbReference type="FunCoup" id="A0A540V8J0">
    <property type="interactions" value="160"/>
</dbReference>
<evidence type="ECO:0000256" key="3">
    <source>
        <dbReference type="ARBA" id="ARBA00022989"/>
    </source>
</evidence>
<dbReference type="Pfam" id="PF01699">
    <property type="entry name" value="Na_Ca_ex"/>
    <property type="match status" value="2"/>
</dbReference>
<dbReference type="GO" id="GO:0005262">
    <property type="term" value="F:calcium channel activity"/>
    <property type="evidence" value="ECO:0007669"/>
    <property type="project" value="TreeGrafter"/>
</dbReference>
<dbReference type="GO" id="GO:0006874">
    <property type="term" value="P:intracellular calcium ion homeostasis"/>
    <property type="evidence" value="ECO:0007669"/>
    <property type="project" value="TreeGrafter"/>
</dbReference>
<evidence type="ECO:0000259" key="6">
    <source>
        <dbReference type="Pfam" id="PF01699"/>
    </source>
</evidence>
<dbReference type="InterPro" id="IPR004837">
    <property type="entry name" value="NaCa_Exmemb"/>
</dbReference>
<reference evidence="7 8" key="1">
    <citation type="submission" date="2019-06" db="EMBL/GenBank/DDBJ databases">
        <title>Genome sequence of Litorilinea aerophila BAA-2444.</title>
        <authorList>
            <person name="Maclea K.S."/>
            <person name="Maurais E.G."/>
            <person name="Iannazzi L.C."/>
        </authorList>
    </citation>
    <scope>NUCLEOTIDE SEQUENCE [LARGE SCALE GENOMIC DNA]</scope>
    <source>
        <strain evidence="7 8">ATCC BAA-2444</strain>
    </source>
</reference>
<feature type="transmembrane region" description="Helical" evidence="5">
    <location>
        <begin position="112"/>
        <end position="130"/>
    </location>
</feature>
<keyword evidence="3 5" id="KW-1133">Transmembrane helix</keyword>
<dbReference type="AlphaFoldDB" id="A0A540V8J0"/>
<evidence type="ECO:0000256" key="2">
    <source>
        <dbReference type="ARBA" id="ARBA00022692"/>
    </source>
</evidence>
<dbReference type="Gene3D" id="1.20.1420.30">
    <property type="entry name" value="NCX, central ion-binding region"/>
    <property type="match status" value="1"/>
</dbReference>
<proteinExistence type="predicted"/>
<dbReference type="NCBIfam" id="TIGR00367">
    <property type="entry name" value="calcium/sodium antiporter"/>
    <property type="match status" value="1"/>
</dbReference>
<dbReference type="PANTHER" id="PTHR10846">
    <property type="entry name" value="SODIUM/POTASSIUM/CALCIUM EXCHANGER"/>
    <property type="match status" value="1"/>
</dbReference>
<dbReference type="GO" id="GO:0008273">
    <property type="term" value="F:calcium, potassium:sodium antiporter activity"/>
    <property type="evidence" value="ECO:0007669"/>
    <property type="project" value="TreeGrafter"/>
</dbReference>
<evidence type="ECO:0000256" key="5">
    <source>
        <dbReference type="SAM" id="Phobius"/>
    </source>
</evidence>
<feature type="transmembrane region" description="Helical" evidence="5">
    <location>
        <begin position="136"/>
        <end position="154"/>
    </location>
</feature>
<feature type="transmembrane region" description="Helical" evidence="5">
    <location>
        <begin position="247"/>
        <end position="270"/>
    </location>
</feature>
<feature type="transmembrane region" description="Helical" evidence="5">
    <location>
        <begin position="180"/>
        <end position="201"/>
    </location>
</feature>
<protein>
    <submittedName>
        <fullName evidence="7">Calcium/sodium antiporter</fullName>
    </submittedName>
</protein>
<keyword evidence="2 5" id="KW-0812">Transmembrane</keyword>
<dbReference type="InParanoid" id="A0A540V8J0"/>
<comment type="subcellular location">
    <subcellularLocation>
        <location evidence="1">Membrane</location>
        <topology evidence="1">Multi-pass membrane protein</topology>
    </subcellularLocation>
</comment>
<dbReference type="GO" id="GO:0005886">
    <property type="term" value="C:plasma membrane"/>
    <property type="evidence" value="ECO:0007669"/>
    <property type="project" value="TreeGrafter"/>
</dbReference>
<dbReference type="OrthoDB" id="9794225at2"/>
<evidence type="ECO:0000313" key="8">
    <source>
        <dbReference type="Proteomes" id="UP000317371"/>
    </source>
</evidence>
<organism evidence="7 8">
    <name type="scientific">Litorilinea aerophila</name>
    <dbReference type="NCBI Taxonomy" id="1204385"/>
    <lineage>
        <taxon>Bacteria</taxon>
        <taxon>Bacillati</taxon>
        <taxon>Chloroflexota</taxon>
        <taxon>Caldilineae</taxon>
        <taxon>Caldilineales</taxon>
        <taxon>Caldilineaceae</taxon>
        <taxon>Litorilinea</taxon>
    </lineage>
</organism>
<name>A0A540V8J0_9CHLR</name>
<feature type="transmembrane region" description="Helical" evidence="5">
    <location>
        <begin position="76"/>
        <end position="100"/>
    </location>
</feature>
<dbReference type="EMBL" id="VIGC01000054">
    <property type="protein sequence ID" value="TQE93058.1"/>
    <property type="molecule type" value="Genomic_DNA"/>
</dbReference>
<comment type="caution">
    <text evidence="7">The sequence shown here is derived from an EMBL/GenBank/DDBJ whole genome shotgun (WGS) entry which is preliminary data.</text>
</comment>
<feature type="domain" description="Sodium/calcium exchanger membrane region" evidence="6">
    <location>
        <begin position="184"/>
        <end position="325"/>
    </location>
</feature>
<dbReference type="RefSeq" id="WP_141612538.1">
    <property type="nucleotide sequence ID" value="NZ_VIGC02000054.1"/>
</dbReference>
<evidence type="ECO:0000313" key="7">
    <source>
        <dbReference type="EMBL" id="TQE93058.1"/>
    </source>
</evidence>
<feature type="transmembrane region" description="Helical" evidence="5">
    <location>
        <begin position="282"/>
        <end position="298"/>
    </location>
</feature>
<evidence type="ECO:0000256" key="1">
    <source>
        <dbReference type="ARBA" id="ARBA00004141"/>
    </source>
</evidence>
<feature type="transmembrane region" description="Helical" evidence="5">
    <location>
        <begin position="6"/>
        <end position="28"/>
    </location>
</feature>
<keyword evidence="8" id="KW-1185">Reference proteome</keyword>
<feature type="transmembrane region" description="Helical" evidence="5">
    <location>
        <begin position="40"/>
        <end position="64"/>
    </location>
</feature>
<dbReference type="InterPro" id="IPR004481">
    <property type="entry name" value="K/Na/Ca-exchanger"/>
</dbReference>
<keyword evidence="4 5" id="KW-0472">Membrane</keyword>
<dbReference type="Proteomes" id="UP000317371">
    <property type="component" value="Unassembled WGS sequence"/>
</dbReference>
<gene>
    <name evidence="7" type="ORF">FKZ61_23045</name>
</gene>
<dbReference type="PANTHER" id="PTHR10846:SF8">
    <property type="entry name" value="INNER MEMBRANE PROTEIN YRBG"/>
    <property type="match status" value="1"/>
</dbReference>
<evidence type="ECO:0000256" key="4">
    <source>
        <dbReference type="ARBA" id="ARBA00023136"/>
    </source>
</evidence>
<feature type="domain" description="Sodium/calcium exchanger membrane region" evidence="6">
    <location>
        <begin position="9"/>
        <end position="151"/>
    </location>
</feature>